<dbReference type="Pfam" id="PF01790">
    <property type="entry name" value="LGT"/>
    <property type="match status" value="1"/>
</dbReference>
<dbReference type="GO" id="GO:0005886">
    <property type="term" value="C:plasma membrane"/>
    <property type="evidence" value="ECO:0007669"/>
    <property type="project" value="UniProtKB-SubCell"/>
</dbReference>
<dbReference type="EMBL" id="CP002606">
    <property type="protein sequence ID" value="AEA33937.1"/>
    <property type="molecule type" value="Genomic_DNA"/>
</dbReference>
<comment type="subcellular location">
    <subcellularLocation>
        <location evidence="7">Cell inner membrane</location>
        <topology evidence="7">Multi-pass membrane protein</topology>
    </subcellularLocation>
</comment>
<organism evidence="8 9">
    <name type="scientific">Hippea maritima (strain ATCC 700847 / DSM 10411 / MH2)</name>
    <dbReference type="NCBI Taxonomy" id="760142"/>
    <lineage>
        <taxon>Bacteria</taxon>
        <taxon>Pseudomonadati</taxon>
        <taxon>Campylobacterota</taxon>
        <taxon>Desulfurellia</taxon>
        <taxon>Desulfurellales</taxon>
        <taxon>Hippeaceae</taxon>
        <taxon>Hippea</taxon>
    </lineage>
</organism>
<dbReference type="eggNOG" id="COG0682">
    <property type="taxonomic scope" value="Bacteria"/>
</dbReference>
<comment type="similarity">
    <text evidence="1 7">Belongs to the Lgt family.</text>
</comment>
<dbReference type="Proteomes" id="UP000008139">
    <property type="component" value="Chromosome"/>
</dbReference>
<dbReference type="KEGG" id="hmr:Hipma_0971"/>
<dbReference type="PROSITE" id="PS01311">
    <property type="entry name" value="LGT"/>
    <property type="match status" value="1"/>
</dbReference>
<keyword evidence="5 7" id="KW-1133">Transmembrane helix</keyword>
<keyword evidence="9" id="KW-1185">Reference proteome</keyword>
<feature type="transmembrane region" description="Helical" evidence="7">
    <location>
        <begin position="171"/>
        <end position="188"/>
    </location>
</feature>
<evidence type="ECO:0000256" key="5">
    <source>
        <dbReference type="ARBA" id="ARBA00022989"/>
    </source>
</evidence>
<keyword evidence="2 7" id="KW-1003">Cell membrane</keyword>
<feature type="transmembrane region" description="Helical" evidence="7">
    <location>
        <begin position="20"/>
        <end position="37"/>
    </location>
</feature>
<keyword evidence="8" id="KW-0449">Lipoprotein</keyword>
<comment type="pathway">
    <text evidence="7">Protein modification; lipoprotein biosynthesis (diacylglyceryl transfer).</text>
</comment>
<dbReference type="GO" id="GO:0008961">
    <property type="term" value="F:phosphatidylglycerol-prolipoprotein diacylglyceryl transferase activity"/>
    <property type="evidence" value="ECO:0007669"/>
    <property type="project" value="UniProtKB-UniRule"/>
</dbReference>
<evidence type="ECO:0000313" key="8">
    <source>
        <dbReference type="EMBL" id="AEA33937.1"/>
    </source>
</evidence>
<comment type="catalytic activity">
    <reaction evidence="7">
        <text>L-cysteinyl-[prolipoprotein] + a 1,2-diacyl-sn-glycero-3-phospho-(1'-sn-glycerol) = an S-1,2-diacyl-sn-glyceryl-L-cysteinyl-[prolipoprotein] + sn-glycerol 1-phosphate + H(+)</text>
        <dbReference type="Rhea" id="RHEA:56712"/>
        <dbReference type="Rhea" id="RHEA-COMP:14679"/>
        <dbReference type="Rhea" id="RHEA-COMP:14680"/>
        <dbReference type="ChEBI" id="CHEBI:15378"/>
        <dbReference type="ChEBI" id="CHEBI:29950"/>
        <dbReference type="ChEBI" id="CHEBI:57685"/>
        <dbReference type="ChEBI" id="CHEBI:64716"/>
        <dbReference type="ChEBI" id="CHEBI:140658"/>
        <dbReference type="EC" id="2.5.1.145"/>
    </reaction>
</comment>
<dbReference type="FunCoup" id="F2LW03">
    <property type="interactions" value="259"/>
</dbReference>
<keyword evidence="3 7" id="KW-0808">Transferase</keyword>
<feature type="transmembrane region" description="Helical" evidence="7">
    <location>
        <begin position="197"/>
        <end position="214"/>
    </location>
</feature>
<feature type="binding site" evidence="7">
    <location>
        <position position="136"/>
    </location>
    <ligand>
        <name>a 1,2-diacyl-sn-glycero-3-phospho-(1'-sn-glycerol)</name>
        <dbReference type="ChEBI" id="CHEBI:64716"/>
    </ligand>
</feature>
<dbReference type="HOGENOM" id="CLU_013386_1_0_7"/>
<dbReference type="STRING" id="760142.Hipma_0971"/>
<dbReference type="PANTHER" id="PTHR30589:SF0">
    <property type="entry name" value="PHOSPHATIDYLGLYCEROL--PROLIPOPROTEIN DIACYLGLYCERYL TRANSFERASE"/>
    <property type="match status" value="1"/>
</dbReference>
<evidence type="ECO:0000313" key="9">
    <source>
        <dbReference type="Proteomes" id="UP000008139"/>
    </source>
</evidence>
<proteinExistence type="inferred from homology"/>
<dbReference type="UniPathway" id="UPA00664"/>
<evidence type="ECO:0000256" key="7">
    <source>
        <dbReference type="HAMAP-Rule" id="MF_01147"/>
    </source>
</evidence>
<dbReference type="AlphaFoldDB" id="F2LW03"/>
<feature type="transmembrane region" description="Helical" evidence="7">
    <location>
        <begin position="87"/>
        <end position="109"/>
    </location>
</feature>
<protein>
    <recommendedName>
        <fullName evidence="7">Phosphatidylglycerol--prolipoprotein diacylglyceryl transferase</fullName>
        <ecNumber evidence="7">2.5.1.145</ecNumber>
    </recommendedName>
</protein>
<gene>
    <name evidence="7" type="primary">lgt</name>
    <name evidence="8" type="ordered locus">Hipma_0971</name>
</gene>
<dbReference type="HAMAP" id="MF_01147">
    <property type="entry name" value="Lgt"/>
    <property type="match status" value="1"/>
</dbReference>
<dbReference type="InterPro" id="IPR001640">
    <property type="entry name" value="Lgt"/>
</dbReference>
<dbReference type="PANTHER" id="PTHR30589">
    <property type="entry name" value="PROLIPOPROTEIN DIACYLGLYCERYL TRANSFERASE"/>
    <property type="match status" value="1"/>
</dbReference>
<evidence type="ECO:0000256" key="2">
    <source>
        <dbReference type="ARBA" id="ARBA00022475"/>
    </source>
</evidence>
<dbReference type="OrthoDB" id="871140at2"/>
<dbReference type="GO" id="GO:0042158">
    <property type="term" value="P:lipoprotein biosynthetic process"/>
    <property type="evidence" value="ECO:0007669"/>
    <property type="project" value="UniProtKB-UniRule"/>
</dbReference>
<feature type="transmembrane region" description="Helical" evidence="7">
    <location>
        <begin position="226"/>
        <end position="249"/>
    </location>
</feature>
<reference evidence="8 9" key="1">
    <citation type="journal article" date="2011" name="Stand. Genomic Sci.">
        <title>Complete genome sequence of the thermophilic sulfur-reducer Hippea maritima type strain (MH(2)).</title>
        <authorList>
            <person name="Huntemann M."/>
            <person name="Lu M."/>
            <person name="Nolan M."/>
            <person name="Lapidus A."/>
            <person name="Lucas S."/>
            <person name="Hammon N."/>
            <person name="Deshpande S."/>
            <person name="Cheng J.F."/>
            <person name="Tapia R."/>
            <person name="Han C."/>
            <person name="Goodwin L."/>
            <person name="Pitluck S."/>
            <person name="Liolios K."/>
            <person name="Pagani I."/>
            <person name="Ivanova N."/>
            <person name="Ovchinikova G."/>
            <person name="Pati A."/>
            <person name="Chen A."/>
            <person name="Palaniappan K."/>
            <person name="Land M."/>
            <person name="Hauser L."/>
            <person name="Jeffries C.D."/>
            <person name="Detter J.C."/>
            <person name="Brambilla E.M."/>
            <person name="Rohde M."/>
            <person name="Spring S."/>
            <person name="Goker M."/>
            <person name="Woyke T."/>
            <person name="Bristow J."/>
            <person name="Eisen J.A."/>
            <person name="Markowitz V."/>
            <person name="Hugenholtz P."/>
            <person name="Kyrpides N.C."/>
            <person name="Klenk H.P."/>
            <person name="Mavromatis K."/>
        </authorList>
    </citation>
    <scope>NUCLEOTIDE SEQUENCE [LARGE SCALE GENOMIC DNA]</scope>
    <source>
        <strain evidence="9">ATCC 700847 / DSM 10411 / MH2</strain>
    </source>
</reference>
<keyword evidence="4 7" id="KW-0812">Transmembrane</keyword>
<keyword evidence="6 7" id="KW-0472">Membrane</keyword>
<evidence type="ECO:0000256" key="1">
    <source>
        <dbReference type="ARBA" id="ARBA00007150"/>
    </source>
</evidence>
<keyword evidence="7" id="KW-0997">Cell inner membrane</keyword>
<dbReference type="InParanoid" id="F2LW03"/>
<dbReference type="RefSeq" id="WP_013681976.1">
    <property type="nucleotide sequence ID" value="NC_015318.1"/>
</dbReference>
<evidence type="ECO:0000256" key="4">
    <source>
        <dbReference type="ARBA" id="ARBA00022692"/>
    </source>
</evidence>
<name>F2LW03_HIPMA</name>
<comment type="function">
    <text evidence="7">Catalyzes the transfer of the diacylglyceryl group from phosphatidylglycerol to the sulfhydryl group of the N-terminal cysteine of a prolipoprotein, the first step in the formation of mature lipoproteins.</text>
</comment>
<reference evidence="9" key="2">
    <citation type="submission" date="2011-03" db="EMBL/GenBank/DDBJ databases">
        <title>The complete genome of Hippea maritima DSM 10411.</title>
        <authorList>
            <consortium name="US DOE Joint Genome Institute (JGI-PGF)"/>
            <person name="Lucas S."/>
            <person name="Copeland A."/>
            <person name="Lapidus A."/>
            <person name="Bruce D."/>
            <person name="Goodwin L."/>
            <person name="Pitluck S."/>
            <person name="Peters L."/>
            <person name="Kyrpides N."/>
            <person name="Mavromatis K."/>
            <person name="Pagani I."/>
            <person name="Ivanova N."/>
            <person name="Mikhailova N."/>
            <person name="Lu M."/>
            <person name="Detter J.C."/>
            <person name="Tapia R."/>
            <person name="Han C."/>
            <person name="Land M."/>
            <person name="Hauser L."/>
            <person name="Markowitz V."/>
            <person name="Cheng J.-F."/>
            <person name="Hugenholtz P."/>
            <person name="Woyke T."/>
            <person name="Wu D."/>
            <person name="Spring S."/>
            <person name="Schroeder M."/>
            <person name="Brambilla E."/>
            <person name="Klenk H.-P."/>
            <person name="Eisen J.A."/>
        </authorList>
    </citation>
    <scope>NUCLEOTIDE SEQUENCE [LARGE SCALE GENOMIC DNA]</scope>
    <source>
        <strain evidence="9">ATCC 700847 / DSM 10411 / MH2</strain>
    </source>
</reference>
<evidence type="ECO:0000256" key="3">
    <source>
        <dbReference type="ARBA" id="ARBA00022679"/>
    </source>
</evidence>
<evidence type="ECO:0000256" key="6">
    <source>
        <dbReference type="ARBA" id="ARBA00023136"/>
    </source>
</evidence>
<sequence length="257" mass="29467">MIKYPNINPNIISFNGIHLRWYGLAYALGFIAGYLYLNKKLKKLRIDGLMDDVLLYAVLGVIIGGRVGYVLIYNLPYYLKHPIEVLFIWRGGMSFHGGLVGTAVAGILLAKKYNISFYDIADEAVVIAPIGLFLGRIANFINDELWGRPSDLPWAVAFPTGGFIPRHPSQLYEAFFEGLVLFLILFFARDKLINKRGVLFWLFVLLYGFFRFFIEFTREPDPQLGFIFGLTMGQWLCLIMIAISIIELLKRWNYDKS</sequence>
<feature type="transmembrane region" description="Helical" evidence="7">
    <location>
        <begin position="53"/>
        <end position="75"/>
    </location>
</feature>
<accession>F2LW03</accession>
<dbReference type="EC" id="2.5.1.145" evidence="7"/>
<dbReference type="NCBIfam" id="TIGR00544">
    <property type="entry name" value="lgt"/>
    <property type="match status" value="1"/>
</dbReference>